<dbReference type="SMART" id="SM00327">
    <property type="entry name" value="VWA"/>
    <property type="match status" value="1"/>
</dbReference>
<keyword evidence="3" id="KW-1185">Reference proteome</keyword>
<dbReference type="Gene3D" id="3.40.50.410">
    <property type="entry name" value="von Willebrand factor, type A domain"/>
    <property type="match status" value="1"/>
</dbReference>
<dbReference type="EMBL" id="JACOOQ010000001">
    <property type="protein sequence ID" value="MBC5638926.1"/>
    <property type="molecule type" value="Genomic_DNA"/>
</dbReference>
<comment type="caution">
    <text evidence="2">The sequence shown here is derived from an EMBL/GenBank/DDBJ whole genome shotgun (WGS) entry which is preliminary data.</text>
</comment>
<dbReference type="PANTHER" id="PTHR10579">
    <property type="entry name" value="CALCIUM-ACTIVATED CHLORIDE CHANNEL REGULATOR"/>
    <property type="match status" value="1"/>
</dbReference>
<name>A0A8I0A6N0_9CLOT</name>
<dbReference type="Proteomes" id="UP000662088">
    <property type="component" value="Unassembled WGS sequence"/>
</dbReference>
<feature type="domain" description="VWFA" evidence="1">
    <location>
        <begin position="51"/>
        <end position="234"/>
    </location>
</feature>
<dbReference type="AlphaFoldDB" id="A0A8I0A6N0"/>
<accession>A0A8I0A6N0</accession>
<dbReference type="InterPro" id="IPR036465">
    <property type="entry name" value="vWFA_dom_sf"/>
</dbReference>
<dbReference type="RefSeq" id="WP_186834384.1">
    <property type="nucleotide sequence ID" value="NZ_JACOOQ010000001.1"/>
</dbReference>
<dbReference type="PROSITE" id="PS50234">
    <property type="entry name" value="VWFA"/>
    <property type="match status" value="1"/>
</dbReference>
<dbReference type="InterPro" id="IPR051266">
    <property type="entry name" value="CLCR"/>
</dbReference>
<proteinExistence type="predicted"/>
<organism evidence="2 3">
    <name type="scientific">Clostridium lentum</name>
    <dbReference type="NCBI Taxonomy" id="2763037"/>
    <lineage>
        <taxon>Bacteria</taxon>
        <taxon>Bacillati</taxon>
        <taxon>Bacillota</taxon>
        <taxon>Clostridia</taxon>
        <taxon>Eubacteriales</taxon>
        <taxon>Clostridiaceae</taxon>
        <taxon>Clostridium</taxon>
    </lineage>
</organism>
<protein>
    <submittedName>
        <fullName evidence="2">VWA domain-containing protein</fullName>
    </submittedName>
</protein>
<evidence type="ECO:0000313" key="3">
    <source>
        <dbReference type="Proteomes" id="UP000662088"/>
    </source>
</evidence>
<dbReference type="Pfam" id="PF13519">
    <property type="entry name" value="VWA_2"/>
    <property type="match status" value="1"/>
</dbReference>
<evidence type="ECO:0000259" key="1">
    <source>
        <dbReference type="PROSITE" id="PS50234"/>
    </source>
</evidence>
<sequence>MQDLVIKTGANIPYLLSDNEEKNIIVRVGVQPSDEIRKDFMEKEKVNSGVDLCLVLDVSVSMTDVIEQDNVEYGSRFEVAKKAVESLIKNSSEEDNLSLITYNDLPTVVFKNISGRNKDFMLTELNKVTVSGNTNISAAIREARILMKEETSDKVKKIIFVTDGIPTCDTEEDGIREAEYLGDDSISLDCLGVGNKDIKFSFLEKLSIPSNGRTDIISNGEEAVKIFHNLFDKSKQVIMTNVKLRLTEISPLVRITDHYRGTPEKKYLGKAKISSDREYVINIGQIEKDQLYNFYFNVTVSSRVNLKGPFNIMKTAVEYCIPDMYGDKVKTNANVVVVEFGTDSRRSRYRVGDIERNFKMVEIKRYEDEIEEDSKDGNDARVINNLQRIIGICEYLKNEELITGYKGILEKYREEKKLDMSKMNENRNTSTKIGDDGLINLPLDIESIFEDQ</sequence>
<dbReference type="PANTHER" id="PTHR10579:SF43">
    <property type="entry name" value="ZINC FINGER (C3HC4-TYPE RING FINGER) FAMILY PROTEIN"/>
    <property type="match status" value="1"/>
</dbReference>
<reference evidence="2" key="1">
    <citation type="submission" date="2020-08" db="EMBL/GenBank/DDBJ databases">
        <title>Genome public.</title>
        <authorList>
            <person name="Liu C."/>
            <person name="Sun Q."/>
        </authorList>
    </citation>
    <scope>NUCLEOTIDE SEQUENCE</scope>
    <source>
        <strain evidence="2">NSJ-42</strain>
    </source>
</reference>
<dbReference type="SUPFAM" id="SSF53300">
    <property type="entry name" value="vWA-like"/>
    <property type="match status" value="1"/>
</dbReference>
<dbReference type="InterPro" id="IPR002035">
    <property type="entry name" value="VWF_A"/>
</dbReference>
<evidence type="ECO:0000313" key="2">
    <source>
        <dbReference type="EMBL" id="MBC5638926.1"/>
    </source>
</evidence>
<gene>
    <name evidence="2" type="ORF">H8R92_00495</name>
</gene>